<dbReference type="AlphaFoldDB" id="A0A0D2KD47"/>
<dbReference type="GeneID" id="25731810"/>
<keyword evidence="5" id="KW-0479">Metal-binding</keyword>
<dbReference type="KEGG" id="mng:MNEG_14265"/>
<protein>
    <recommendedName>
        <fullName evidence="5">Electron transfer flavoprotein-ubiquinone oxidoreductase</fullName>
        <shortName evidence="5">ETF-QO</shortName>
        <ecNumber evidence="5">1.5.5.1</ecNumber>
    </recommendedName>
</protein>
<dbReference type="Gene3D" id="3.30.9.90">
    <property type="match status" value="1"/>
</dbReference>
<sequence length="118" mass="12685">MDERRVALGLVVALDYSNPWLSPYQEFQRFKAHPFVARTLQGGTCLQYGARSLNEGGFQSIPAAAFPGGALIGCSAGFLNVPKIKGSHTAMKSGMLAAEAAFEELKRSPEGDKARCFC</sequence>
<reference evidence="7 8" key="1">
    <citation type="journal article" date="2013" name="BMC Genomics">
        <title>Reconstruction of the lipid metabolism for the microalga Monoraphidium neglectum from its genome sequence reveals characteristics suitable for biofuel production.</title>
        <authorList>
            <person name="Bogen C."/>
            <person name="Al-Dilaimi A."/>
            <person name="Albersmeier A."/>
            <person name="Wichmann J."/>
            <person name="Grundmann M."/>
            <person name="Rupp O."/>
            <person name="Lauersen K.J."/>
            <person name="Blifernez-Klassen O."/>
            <person name="Kalinowski J."/>
            <person name="Goesmann A."/>
            <person name="Mussgnug J.H."/>
            <person name="Kruse O."/>
        </authorList>
    </citation>
    <scope>NUCLEOTIDE SEQUENCE [LARGE SCALE GENOMIC DNA]</scope>
    <source>
        <strain evidence="7 8">SAG 48.87</strain>
    </source>
</reference>
<dbReference type="PANTHER" id="PTHR10617">
    <property type="entry name" value="ELECTRON TRANSFER FLAVOPROTEIN-UBIQUINONE OXIDOREDUCTASE"/>
    <property type="match status" value="1"/>
</dbReference>
<dbReference type="Proteomes" id="UP000054498">
    <property type="component" value="Unassembled WGS sequence"/>
</dbReference>
<keyword evidence="5" id="KW-0408">Iron</keyword>
<dbReference type="GO" id="GO:0004174">
    <property type="term" value="F:electron-transferring-flavoprotein dehydrogenase activity"/>
    <property type="evidence" value="ECO:0007669"/>
    <property type="project" value="UniProtKB-UniRule"/>
</dbReference>
<evidence type="ECO:0000256" key="2">
    <source>
        <dbReference type="ARBA" id="ARBA00022630"/>
    </source>
</evidence>
<keyword evidence="8" id="KW-1185">Reference proteome</keyword>
<keyword evidence="5" id="KW-0813">Transport</keyword>
<dbReference type="GO" id="GO:0005743">
    <property type="term" value="C:mitochondrial inner membrane"/>
    <property type="evidence" value="ECO:0007669"/>
    <property type="project" value="TreeGrafter"/>
</dbReference>
<dbReference type="EMBL" id="KK104584">
    <property type="protein sequence ID" value="KIY93698.1"/>
    <property type="molecule type" value="Genomic_DNA"/>
</dbReference>
<comment type="cofactor">
    <cofactor evidence="5">
        <name>[4Fe-4S] cluster</name>
        <dbReference type="ChEBI" id="CHEBI:49883"/>
    </cofactor>
    <text evidence="5">Binds 1 [4Fe-4S] cluster.</text>
</comment>
<keyword evidence="5" id="KW-0830">Ubiquinone</keyword>
<dbReference type="PANTHER" id="PTHR10617:SF107">
    <property type="entry name" value="ELECTRON TRANSFER FLAVOPROTEIN-UBIQUINONE OXIDOREDUCTASE, MITOCHONDRIAL"/>
    <property type="match status" value="1"/>
</dbReference>
<evidence type="ECO:0000256" key="4">
    <source>
        <dbReference type="ARBA" id="ARBA00023002"/>
    </source>
</evidence>
<keyword evidence="3 5" id="KW-0274">FAD</keyword>
<dbReference type="InterPro" id="IPR040156">
    <property type="entry name" value="ETF-QO"/>
</dbReference>
<feature type="domain" description="ETF-QO/FixC ubiquinone-binding" evidence="6">
    <location>
        <begin position="3"/>
        <end position="53"/>
    </location>
</feature>
<dbReference type="RefSeq" id="XP_013892718.1">
    <property type="nucleotide sequence ID" value="XM_014037264.1"/>
</dbReference>
<dbReference type="GO" id="GO:0051539">
    <property type="term" value="F:4 iron, 4 sulfur cluster binding"/>
    <property type="evidence" value="ECO:0007669"/>
    <property type="project" value="UniProtKB-UniRule"/>
</dbReference>
<comment type="cofactor">
    <cofactor evidence="1 5">
        <name>FAD</name>
        <dbReference type="ChEBI" id="CHEBI:57692"/>
    </cofactor>
</comment>
<keyword evidence="5" id="KW-0249">Electron transport</keyword>
<keyword evidence="5" id="KW-0411">Iron-sulfur</keyword>
<keyword evidence="4 5" id="KW-0560">Oxidoreductase</keyword>
<evidence type="ECO:0000256" key="3">
    <source>
        <dbReference type="ARBA" id="ARBA00022827"/>
    </source>
</evidence>
<dbReference type="SUPFAM" id="SSF51905">
    <property type="entry name" value="FAD/NAD(P)-binding domain"/>
    <property type="match status" value="1"/>
</dbReference>
<keyword evidence="2 5" id="KW-0285">Flavoprotein</keyword>
<evidence type="ECO:0000313" key="8">
    <source>
        <dbReference type="Proteomes" id="UP000054498"/>
    </source>
</evidence>
<dbReference type="SUPFAM" id="SSF54373">
    <property type="entry name" value="FAD-linked reductases, C-terminal domain"/>
    <property type="match status" value="1"/>
</dbReference>
<comment type="function">
    <text evidence="5">Accepts electrons from ETF and reduces ubiquinone.</text>
</comment>
<organism evidence="7 8">
    <name type="scientific">Monoraphidium neglectum</name>
    <dbReference type="NCBI Taxonomy" id="145388"/>
    <lineage>
        <taxon>Eukaryota</taxon>
        <taxon>Viridiplantae</taxon>
        <taxon>Chlorophyta</taxon>
        <taxon>core chlorophytes</taxon>
        <taxon>Chlorophyceae</taxon>
        <taxon>CS clade</taxon>
        <taxon>Sphaeropleales</taxon>
        <taxon>Selenastraceae</taxon>
        <taxon>Monoraphidium</taxon>
    </lineage>
</organism>
<evidence type="ECO:0000256" key="5">
    <source>
        <dbReference type="RuleBase" id="RU366068"/>
    </source>
</evidence>
<dbReference type="Pfam" id="PF21162">
    <property type="entry name" value="ETFQO_UQ-bd"/>
    <property type="match status" value="1"/>
</dbReference>
<accession>A0A0D2KD47</accession>
<dbReference type="GO" id="GO:0046872">
    <property type="term" value="F:metal ion binding"/>
    <property type="evidence" value="ECO:0007669"/>
    <property type="project" value="UniProtKB-KW"/>
</dbReference>
<dbReference type="STRING" id="145388.A0A0D2KD47"/>
<dbReference type="InterPro" id="IPR049398">
    <property type="entry name" value="ETF-QO/FixC_UQ-bd"/>
</dbReference>
<evidence type="ECO:0000313" key="7">
    <source>
        <dbReference type="EMBL" id="KIY93698.1"/>
    </source>
</evidence>
<proteinExistence type="predicted"/>
<dbReference type="EC" id="1.5.5.1" evidence="5"/>
<dbReference type="OrthoDB" id="437331at2759"/>
<evidence type="ECO:0000256" key="1">
    <source>
        <dbReference type="ARBA" id="ARBA00001974"/>
    </source>
</evidence>
<comment type="catalytic activity">
    <reaction evidence="5">
        <text>a ubiquinone + reduced [electron-transfer flavoprotein] = a ubiquinol + oxidized [electron-transfer flavoprotein] + H(+)</text>
        <dbReference type="Rhea" id="RHEA:24052"/>
        <dbReference type="Rhea" id="RHEA-COMP:9565"/>
        <dbReference type="Rhea" id="RHEA-COMP:9566"/>
        <dbReference type="Rhea" id="RHEA-COMP:10685"/>
        <dbReference type="Rhea" id="RHEA-COMP:10686"/>
        <dbReference type="ChEBI" id="CHEBI:15378"/>
        <dbReference type="ChEBI" id="CHEBI:16389"/>
        <dbReference type="ChEBI" id="CHEBI:17976"/>
        <dbReference type="ChEBI" id="CHEBI:57692"/>
        <dbReference type="ChEBI" id="CHEBI:58307"/>
        <dbReference type="EC" id="1.5.5.1"/>
    </reaction>
</comment>
<name>A0A0D2KD47_9CHLO</name>
<dbReference type="InterPro" id="IPR036188">
    <property type="entry name" value="FAD/NAD-bd_sf"/>
</dbReference>
<evidence type="ECO:0000259" key="6">
    <source>
        <dbReference type="Pfam" id="PF21162"/>
    </source>
</evidence>
<gene>
    <name evidence="7" type="ORF">MNEG_14265</name>
</gene>